<reference evidence="1 2" key="1">
    <citation type="submission" date="2017-10" db="EMBL/GenBank/DDBJ databases">
        <title>Paenichitinophaga pekingensis gen. nov., sp. nov., isolated from activated sludge.</title>
        <authorList>
            <person name="Jin D."/>
            <person name="Kong X."/>
            <person name="Deng Y."/>
            <person name="Bai Z."/>
        </authorList>
    </citation>
    <scope>NUCLEOTIDE SEQUENCE [LARGE SCALE GENOMIC DNA]</scope>
    <source>
        <strain evidence="1 2">13</strain>
    </source>
</reference>
<dbReference type="RefSeq" id="WP_098193508.1">
    <property type="nucleotide sequence ID" value="NZ_CP023777.1"/>
</dbReference>
<dbReference type="AlphaFoldDB" id="A0A291QTF8"/>
<organism evidence="1 2">
    <name type="scientific">Chitinophaga caeni</name>
    <dbReference type="NCBI Taxonomy" id="2029983"/>
    <lineage>
        <taxon>Bacteria</taxon>
        <taxon>Pseudomonadati</taxon>
        <taxon>Bacteroidota</taxon>
        <taxon>Chitinophagia</taxon>
        <taxon>Chitinophagales</taxon>
        <taxon>Chitinophagaceae</taxon>
        <taxon>Chitinophaga</taxon>
    </lineage>
</organism>
<dbReference type="PROSITE" id="PS51257">
    <property type="entry name" value="PROKAR_LIPOPROTEIN"/>
    <property type="match status" value="1"/>
</dbReference>
<name>A0A291QTF8_9BACT</name>
<evidence type="ECO:0008006" key="3">
    <source>
        <dbReference type="Google" id="ProtNLM"/>
    </source>
</evidence>
<dbReference type="EMBL" id="CP023777">
    <property type="protein sequence ID" value="ATL47124.1"/>
    <property type="molecule type" value="Genomic_DNA"/>
</dbReference>
<keyword evidence="2" id="KW-1185">Reference proteome</keyword>
<gene>
    <name evidence="1" type="ORF">COR50_07955</name>
</gene>
<protein>
    <recommendedName>
        <fullName evidence="3">DUF4377 domain-containing protein</fullName>
    </recommendedName>
</protein>
<sequence length="201" mass="23204">MRNTCVLLIPIFALLSACSKDKTEYLDPENPKVGQVATLFINHYTAGRDAQAYFENQHYWIELYGMEGREIGYTYKVKAELFDAVYPALCPLYFTDFAFKNIKIISKEKYPNVDTFSIPLQLPGMWRGRLCLLSKKGDQFFYNDTLSLKLTNNTLGPELDQAYTMINDPANIHKDFGIRLDVRHDPGNFSKGFLVYKVHFE</sequence>
<evidence type="ECO:0000313" key="2">
    <source>
        <dbReference type="Proteomes" id="UP000220133"/>
    </source>
</evidence>
<accession>A0A291QTF8</accession>
<dbReference type="Proteomes" id="UP000220133">
    <property type="component" value="Chromosome"/>
</dbReference>
<proteinExistence type="predicted"/>
<evidence type="ECO:0000313" key="1">
    <source>
        <dbReference type="EMBL" id="ATL47124.1"/>
    </source>
</evidence>
<dbReference type="OrthoDB" id="762500at2"/>
<dbReference type="KEGG" id="cbae:COR50_07955"/>